<dbReference type="InterPro" id="IPR017475">
    <property type="entry name" value="EPS_sugar_tfrase"/>
</dbReference>
<feature type="transmembrane region" description="Helical" evidence="7">
    <location>
        <begin position="102"/>
        <end position="124"/>
    </location>
</feature>
<name>A0A494XCM8_9BURK</name>
<dbReference type="Gene3D" id="3.40.50.720">
    <property type="entry name" value="NAD(P)-binding Rossmann-like Domain"/>
    <property type="match status" value="1"/>
</dbReference>
<evidence type="ECO:0000256" key="4">
    <source>
        <dbReference type="ARBA" id="ARBA00022692"/>
    </source>
</evidence>
<dbReference type="EMBL" id="RBZU01000017">
    <property type="protein sequence ID" value="RKP45323.1"/>
    <property type="molecule type" value="Genomic_DNA"/>
</dbReference>
<feature type="transmembrane region" description="Helical" evidence="7">
    <location>
        <begin position="12"/>
        <end position="34"/>
    </location>
</feature>
<dbReference type="Pfam" id="PF13727">
    <property type="entry name" value="CoA_binding_3"/>
    <property type="match status" value="1"/>
</dbReference>
<feature type="transmembrane region" description="Helical" evidence="7">
    <location>
        <begin position="282"/>
        <end position="302"/>
    </location>
</feature>
<dbReference type="NCBIfam" id="TIGR03025">
    <property type="entry name" value="EPS_sugtrans"/>
    <property type="match status" value="1"/>
</dbReference>
<accession>A0A494XCM8</accession>
<evidence type="ECO:0000256" key="5">
    <source>
        <dbReference type="ARBA" id="ARBA00022989"/>
    </source>
</evidence>
<dbReference type="AlphaFoldDB" id="A0A494XCM8"/>
<proteinExistence type="inferred from homology"/>
<sequence>MIGLTARATDVLIVALSALLAHWLRFGIGGVFAWNDADTLLVAFDCALVLIIFPACGVYQSWRGKSLSSLAWRIVGAWLVSTSVALMLLFSLHRSDISRLWFGTMTLCALVGLVGAKLLVYQLLRRVRRTGRNQRRVAVVGSESHSRTIINHLRDTPQAGFQPAMIYEPEDDETLVDLPRGEAATVSGIPVFHDFGGLVRKVRETHIDEIWLAVPMSNERLLLRFMREFRDDFVNLRFMPDTRSLSLYAHSLVEILGMPTINLAAAPVSDLEMWPKRVFDRFFALAVLLALLPVMIAIAIAVKLSSPGPVLFRQHRKGVDGHPFEILKFRTMRVHREAEGRLTQAGRADKRVTRVGAFLRRTSLDELPQFINVLLGQMSVVGPRPHAIEHDDLYKNLVDGYMFRYRIKPGITGWAQINGYRGETSRVEKMEARVKFDLFYIQNWSFWFDIKIVVMTLFKGFMSRNAY</sequence>
<evidence type="ECO:0000256" key="3">
    <source>
        <dbReference type="ARBA" id="ARBA00022679"/>
    </source>
</evidence>
<dbReference type="InterPro" id="IPR017473">
    <property type="entry name" value="Undecaprenyl-P_gluc_Ptfrase"/>
</dbReference>
<dbReference type="GO" id="GO:0089702">
    <property type="term" value="F:undecaprenyl-phosphate glucose phosphotransferase activity"/>
    <property type="evidence" value="ECO:0007669"/>
    <property type="project" value="UniProtKB-EC"/>
</dbReference>
<protein>
    <submittedName>
        <fullName evidence="9">Undecaprenyl-phosphate glucose phosphotransferase</fullName>
        <ecNumber evidence="9">2.7.8.31</ecNumber>
    </submittedName>
</protein>
<dbReference type="PANTHER" id="PTHR30576:SF21">
    <property type="entry name" value="UDP-GLUCOSE:UNDECAPRENYL-PHOSPHATE GLUCOSE-1-PHOSPHATE TRANSFERASE"/>
    <property type="match status" value="1"/>
</dbReference>
<evidence type="ECO:0000313" key="9">
    <source>
        <dbReference type="EMBL" id="RKP45323.1"/>
    </source>
</evidence>
<keyword evidence="3 9" id="KW-0808">Transferase</keyword>
<dbReference type="Proteomes" id="UP000270342">
    <property type="component" value="Unassembled WGS sequence"/>
</dbReference>
<reference evidence="9 10" key="1">
    <citation type="submission" date="2018-10" db="EMBL/GenBank/DDBJ databases">
        <title>Robbsia sp. DHC34, isolated from soil.</title>
        <authorList>
            <person name="Gao Z.-H."/>
            <person name="Qiu L.-H."/>
        </authorList>
    </citation>
    <scope>NUCLEOTIDE SEQUENCE [LARGE SCALE GENOMIC DNA]</scope>
    <source>
        <strain evidence="9 10">DHC34</strain>
    </source>
</reference>
<organism evidence="9 10">
    <name type="scientific">Pararobbsia silviterrae</name>
    <dbReference type="NCBI Taxonomy" id="1792498"/>
    <lineage>
        <taxon>Bacteria</taxon>
        <taxon>Pseudomonadati</taxon>
        <taxon>Pseudomonadota</taxon>
        <taxon>Betaproteobacteria</taxon>
        <taxon>Burkholderiales</taxon>
        <taxon>Burkholderiaceae</taxon>
        <taxon>Pararobbsia</taxon>
    </lineage>
</organism>
<dbReference type="GO" id="GO:0009242">
    <property type="term" value="P:colanic acid biosynthetic process"/>
    <property type="evidence" value="ECO:0007669"/>
    <property type="project" value="TreeGrafter"/>
</dbReference>
<dbReference type="EC" id="2.7.8.31" evidence="9"/>
<evidence type="ECO:0000256" key="2">
    <source>
        <dbReference type="ARBA" id="ARBA00006464"/>
    </source>
</evidence>
<keyword evidence="10" id="KW-1185">Reference proteome</keyword>
<dbReference type="GO" id="GO:0016020">
    <property type="term" value="C:membrane"/>
    <property type="evidence" value="ECO:0007669"/>
    <property type="project" value="UniProtKB-SubCell"/>
</dbReference>
<evidence type="ECO:0000256" key="7">
    <source>
        <dbReference type="SAM" id="Phobius"/>
    </source>
</evidence>
<feature type="transmembrane region" description="Helical" evidence="7">
    <location>
        <begin position="70"/>
        <end position="90"/>
    </location>
</feature>
<dbReference type="Pfam" id="PF02397">
    <property type="entry name" value="Bac_transf"/>
    <property type="match status" value="1"/>
</dbReference>
<keyword evidence="5 7" id="KW-1133">Transmembrane helix</keyword>
<evidence type="ECO:0000259" key="8">
    <source>
        <dbReference type="Pfam" id="PF02397"/>
    </source>
</evidence>
<evidence type="ECO:0000256" key="6">
    <source>
        <dbReference type="ARBA" id="ARBA00023136"/>
    </source>
</evidence>
<comment type="subcellular location">
    <subcellularLocation>
        <location evidence="1">Membrane</location>
        <topology evidence="1">Multi-pass membrane protein</topology>
    </subcellularLocation>
</comment>
<dbReference type="RefSeq" id="WP_121090909.1">
    <property type="nucleotide sequence ID" value="NZ_RBZU01000017.1"/>
</dbReference>
<dbReference type="OrthoDB" id="9808602at2"/>
<feature type="domain" description="Bacterial sugar transferase" evidence="8">
    <location>
        <begin position="276"/>
        <end position="460"/>
    </location>
</feature>
<evidence type="ECO:0000313" key="10">
    <source>
        <dbReference type="Proteomes" id="UP000270342"/>
    </source>
</evidence>
<dbReference type="InterPro" id="IPR003362">
    <property type="entry name" value="Bact_transf"/>
</dbReference>
<feature type="transmembrane region" description="Helical" evidence="7">
    <location>
        <begin position="40"/>
        <end position="58"/>
    </location>
</feature>
<gene>
    <name evidence="9" type="ORF">D7S86_26110</name>
</gene>
<keyword evidence="4 7" id="KW-0812">Transmembrane</keyword>
<comment type="similarity">
    <text evidence="2">Belongs to the bacterial sugar transferase family.</text>
</comment>
<dbReference type="NCBIfam" id="TIGR03023">
    <property type="entry name" value="WcaJ_sugtrans"/>
    <property type="match status" value="1"/>
</dbReference>
<keyword evidence="6 7" id="KW-0472">Membrane</keyword>
<comment type="caution">
    <text evidence="9">The sequence shown here is derived from an EMBL/GenBank/DDBJ whole genome shotgun (WGS) entry which is preliminary data.</text>
</comment>
<dbReference type="PANTHER" id="PTHR30576">
    <property type="entry name" value="COLANIC BIOSYNTHESIS UDP-GLUCOSE LIPID CARRIER TRANSFERASE"/>
    <property type="match status" value="1"/>
</dbReference>
<evidence type="ECO:0000256" key="1">
    <source>
        <dbReference type="ARBA" id="ARBA00004141"/>
    </source>
</evidence>